<dbReference type="EMBL" id="OZ035845">
    <property type="protein sequence ID" value="CAL1600305.1"/>
    <property type="molecule type" value="Genomic_DNA"/>
</dbReference>
<keyword evidence="3" id="KW-1185">Reference proteome</keyword>
<dbReference type="Proteomes" id="UP001497482">
    <property type="component" value="Chromosome 23"/>
</dbReference>
<dbReference type="AlphaFoldDB" id="A0AAV2LD48"/>
<proteinExistence type="predicted"/>
<accession>A0AAV2LD48</accession>
<evidence type="ECO:0000313" key="3">
    <source>
        <dbReference type="Proteomes" id="UP001497482"/>
    </source>
</evidence>
<sequence>MRASRPMTVRLRARSGAHGNKEHVGHGATHPHRGPPRSPVNNGSLCGPPLAEPAPPMFCPTSERNDFVSCLTINAGAEGSRPGTALTVIE</sequence>
<protein>
    <submittedName>
        <fullName evidence="2">Uncharacterized protein</fullName>
    </submittedName>
</protein>
<reference evidence="2 3" key="1">
    <citation type="submission" date="2024-04" db="EMBL/GenBank/DDBJ databases">
        <authorList>
            <person name="Waldvogel A.-M."/>
            <person name="Schoenle A."/>
        </authorList>
    </citation>
    <scope>NUCLEOTIDE SEQUENCE [LARGE SCALE GENOMIC DNA]</scope>
</reference>
<feature type="region of interest" description="Disordered" evidence="1">
    <location>
        <begin position="1"/>
        <end position="48"/>
    </location>
</feature>
<gene>
    <name evidence="2" type="ORF">KC01_LOCUS28406</name>
</gene>
<name>A0AAV2LD48_KNICA</name>
<evidence type="ECO:0000313" key="2">
    <source>
        <dbReference type="EMBL" id="CAL1600305.1"/>
    </source>
</evidence>
<organism evidence="2 3">
    <name type="scientific">Knipowitschia caucasica</name>
    <name type="common">Caucasian dwarf goby</name>
    <name type="synonym">Pomatoschistus caucasicus</name>
    <dbReference type="NCBI Taxonomy" id="637954"/>
    <lineage>
        <taxon>Eukaryota</taxon>
        <taxon>Metazoa</taxon>
        <taxon>Chordata</taxon>
        <taxon>Craniata</taxon>
        <taxon>Vertebrata</taxon>
        <taxon>Euteleostomi</taxon>
        <taxon>Actinopterygii</taxon>
        <taxon>Neopterygii</taxon>
        <taxon>Teleostei</taxon>
        <taxon>Neoteleostei</taxon>
        <taxon>Acanthomorphata</taxon>
        <taxon>Gobiaria</taxon>
        <taxon>Gobiiformes</taxon>
        <taxon>Gobioidei</taxon>
        <taxon>Gobiidae</taxon>
        <taxon>Gobiinae</taxon>
        <taxon>Knipowitschia</taxon>
    </lineage>
</organism>
<evidence type="ECO:0000256" key="1">
    <source>
        <dbReference type="SAM" id="MobiDB-lite"/>
    </source>
</evidence>